<dbReference type="GO" id="GO:0006260">
    <property type="term" value="P:DNA replication"/>
    <property type="evidence" value="ECO:0007669"/>
    <property type="project" value="UniProtKB-UniRule"/>
</dbReference>
<dbReference type="PANTHER" id="PTHR10302:SF0">
    <property type="entry name" value="SINGLE-STRANDED DNA-BINDING PROTEIN, MITOCHONDRIAL"/>
    <property type="match status" value="1"/>
</dbReference>
<reference evidence="5 6" key="1">
    <citation type="submission" date="2017-10" db="EMBL/GenBank/DDBJ databases">
        <title>The draft genome sequence of Lewinella marina KCTC 32374.</title>
        <authorList>
            <person name="Wang K."/>
        </authorList>
    </citation>
    <scope>NUCLEOTIDE SEQUENCE [LARGE SCALE GENOMIC DNA]</scope>
    <source>
        <strain evidence="5 6">MKG-38</strain>
    </source>
</reference>
<dbReference type="EMBL" id="PDLO01000009">
    <property type="protein sequence ID" value="PHK97411.1"/>
    <property type="molecule type" value="Genomic_DNA"/>
</dbReference>
<keyword evidence="2" id="KW-0235">DNA replication</keyword>
<gene>
    <name evidence="5" type="ORF">CGL56_16545</name>
</gene>
<comment type="function">
    <text evidence="2">Plays an important role in DNA replication, recombination and repair. Binds to ssDNA and to an array of partner proteins to recruit them to their sites of action during DNA metabolism.</text>
</comment>
<accession>A0A2G0CBS2</accession>
<dbReference type="PROSITE" id="PS50935">
    <property type="entry name" value="SSB"/>
    <property type="match status" value="1"/>
</dbReference>
<dbReference type="InterPro" id="IPR011344">
    <property type="entry name" value="ssDNA-bd"/>
</dbReference>
<dbReference type="SUPFAM" id="SSF50249">
    <property type="entry name" value="Nucleic acid-binding proteins"/>
    <property type="match status" value="1"/>
</dbReference>
<keyword evidence="1 2" id="KW-0238">DNA-binding</keyword>
<keyword evidence="2" id="KW-0233">DNA recombination</keyword>
<evidence type="ECO:0000313" key="5">
    <source>
        <dbReference type="EMBL" id="PHK97411.1"/>
    </source>
</evidence>
<evidence type="ECO:0000256" key="2">
    <source>
        <dbReference type="HAMAP-Rule" id="MF_00984"/>
    </source>
</evidence>
<keyword evidence="2" id="KW-0227">DNA damage</keyword>
<dbReference type="RefSeq" id="WP_099107695.1">
    <property type="nucleotide sequence ID" value="NZ_JAATJF010000003.1"/>
</dbReference>
<organism evidence="5 6">
    <name type="scientific">Neolewinella marina</name>
    <dbReference type="NCBI Taxonomy" id="438751"/>
    <lineage>
        <taxon>Bacteria</taxon>
        <taxon>Pseudomonadati</taxon>
        <taxon>Bacteroidota</taxon>
        <taxon>Saprospiria</taxon>
        <taxon>Saprospirales</taxon>
        <taxon>Lewinellaceae</taxon>
        <taxon>Neolewinella</taxon>
    </lineage>
</organism>
<evidence type="ECO:0000256" key="4">
    <source>
        <dbReference type="SAM" id="MobiDB-lite"/>
    </source>
</evidence>
<dbReference type="Proteomes" id="UP000226437">
    <property type="component" value="Unassembled WGS sequence"/>
</dbReference>
<protein>
    <recommendedName>
        <fullName evidence="2 3">Single-stranded DNA-binding protein</fullName>
        <shortName evidence="2">SSB</shortName>
    </recommendedName>
</protein>
<comment type="subunit">
    <text evidence="2">Homotetramer.</text>
</comment>
<evidence type="ECO:0000313" key="6">
    <source>
        <dbReference type="Proteomes" id="UP000226437"/>
    </source>
</evidence>
<dbReference type="OrthoDB" id="9809878at2"/>
<dbReference type="Gene3D" id="2.40.50.140">
    <property type="entry name" value="Nucleic acid-binding proteins"/>
    <property type="match status" value="1"/>
</dbReference>
<keyword evidence="2" id="KW-0234">DNA repair</keyword>
<dbReference type="GO" id="GO:0003697">
    <property type="term" value="F:single-stranded DNA binding"/>
    <property type="evidence" value="ECO:0007669"/>
    <property type="project" value="UniProtKB-UniRule"/>
</dbReference>
<dbReference type="GO" id="GO:0006281">
    <property type="term" value="P:DNA repair"/>
    <property type="evidence" value="ECO:0007669"/>
    <property type="project" value="UniProtKB-UniRule"/>
</dbReference>
<dbReference type="PANTHER" id="PTHR10302">
    <property type="entry name" value="SINGLE-STRANDED DNA-BINDING PROTEIN"/>
    <property type="match status" value="1"/>
</dbReference>
<dbReference type="InterPro" id="IPR012340">
    <property type="entry name" value="NA-bd_OB-fold"/>
</dbReference>
<proteinExistence type="inferred from homology"/>
<keyword evidence="6" id="KW-1185">Reference proteome</keyword>
<dbReference type="InterPro" id="IPR000424">
    <property type="entry name" value="Primosome_PriB/ssb"/>
</dbReference>
<dbReference type="GO" id="GO:0006310">
    <property type="term" value="P:DNA recombination"/>
    <property type="evidence" value="ECO:0007669"/>
    <property type="project" value="UniProtKB-UniRule"/>
</dbReference>
<dbReference type="GO" id="GO:0009295">
    <property type="term" value="C:nucleoid"/>
    <property type="evidence" value="ECO:0007669"/>
    <property type="project" value="TreeGrafter"/>
</dbReference>
<comment type="caution">
    <text evidence="5">The sequence shown here is derived from an EMBL/GenBank/DDBJ whole genome shotgun (WGS) entry which is preliminary data.</text>
</comment>
<name>A0A2G0CBS2_9BACT</name>
<comment type="caution">
    <text evidence="2">Lacks conserved residue(s) required for the propagation of feature annotation.</text>
</comment>
<dbReference type="CDD" id="cd04496">
    <property type="entry name" value="SSB_OBF"/>
    <property type="match status" value="1"/>
</dbReference>
<dbReference type="NCBIfam" id="TIGR00621">
    <property type="entry name" value="ssb"/>
    <property type="match status" value="1"/>
</dbReference>
<dbReference type="PIRSF" id="PIRSF002070">
    <property type="entry name" value="SSB"/>
    <property type="match status" value="1"/>
</dbReference>
<sequence length="136" mass="15142">MINRVTLVGRLGADPEIRTLSSGAMVAKFSMATSESYKDRSGEWQEETQWHDVVVWRNLAERAQQYLTKGSLVYLDGKLTHRKWQDKEGNPRKTTEVVGAFFRILDSKRDGNDSGDTSSSAPAAGGGMESEEDLPF</sequence>
<dbReference type="HAMAP" id="MF_00984">
    <property type="entry name" value="SSB"/>
    <property type="match status" value="1"/>
</dbReference>
<evidence type="ECO:0000256" key="3">
    <source>
        <dbReference type="PIRNR" id="PIRNR002070"/>
    </source>
</evidence>
<dbReference type="AlphaFoldDB" id="A0A2G0CBS2"/>
<evidence type="ECO:0000256" key="1">
    <source>
        <dbReference type="ARBA" id="ARBA00023125"/>
    </source>
</evidence>
<feature type="region of interest" description="Disordered" evidence="4">
    <location>
        <begin position="107"/>
        <end position="136"/>
    </location>
</feature>
<feature type="short sequence motif" description="Important for interaction with partner proteins" evidence="2">
    <location>
        <begin position="131"/>
        <end position="136"/>
    </location>
</feature>
<dbReference type="Pfam" id="PF00436">
    <property type="entry name" value="SSB"/>
    <property type="match status" value="1"/>
</dbReference>